<comment type="caution">
    <text evidence="2">The sequence shown here is derived from an EMBL/GenBank/DDBJ whole genome shotgun (WGS) entry which is preliminary data.</text>
</comment>
<accession>A0A4Z2GHL9</accession>
<dbReference type="EMBL" id="SRLO01000540">
    <property type="protein sequence ID" value="TNN52655.1"/>
    <property type="molecule type" value="Genomic_DNA"/>
</dbReference>
<keyword evidence="3" id="KW-1185">Reference proteome</keyword>
<evidence type="ECO:0000256" key="1">
    <source>
        <dbReference type="SAM" id="MobiDB-lite"/>
    </source>
</evidence>
<proteinExistence type="predicted"/>
<evidence type="ECO:0000313" key="3">
    <source>
        <dbReference type="Proteomes" id="UP000314294"/>
    </source>
</evidence>
<evidence type="ECO:0000313" key="2">
    <source>
        <dbReference type="EMBL" id="TNN52655.1"/>
    </source>
</evidence>
<sequence>MKASMKRADRRRWVDVVVLGPAWLRYPCSPSNSSHLPTAAESESKKDPSRPRRLSLNLNNFSGYASLNTYAELYVQNKKGRTRVFTCSLIQSGLLFFTMETYQCG</sequence>
<name>A0A4Z2GHL9_9TELE</name>
<gene>
    <name evidence="2" type="ORF">EYF80_037165</name>
</gene>
<dbReference type="AlphaFoldDB" id="A0A4Z2GHL9"/>
<organism evidence="2 3">
    <name type="scientific">Liparis tanakae</name>
    <name type="common">Tanaka's snailfish</name>
    <dbReference type="NCBI Taxonomy" id="230148"/>
    <lineage>
        <taxon>Eukaryota</taxon>
        <taxon>Metazoa</taxon>
        <taxon>Chordata</taxon>
        <taxon>Craniata</taxon>
        <taxon>Vertebrata</taxon>
        <taxon>Euteleostomi</taxon>
        <taxon>Actinopterygii</taxon>
        <taxon>Neopterygii</taxon>
        <taxon>Teleostei</taxon>
        <taxon>Neoteleostei</taxon>
        <taxon>Acanthomorphata</taxon>
        <taxon>Eupercaria</taxon>
        <taxon>Perciformes</taxon>
        <taxon>Cottioidei</taxon>
        <taxon>Cottales</taxon>
        <taxon>Liparidae</taxon>
        <taxon>Liparis</taxon>
    </lineage>
</organism>
<feature type="region of interest" description="Disordered" evidence="1">
    <location>
        <begin position="29"/>
        <end position="54"/>
    </location>
</feature>
<dbReference type="Proteomes" id="UP000314294">
    <property type="component" value="Unassembled WGS sequence"/>
</dbReference>
<protein>
    <submittedName>
        <fullName evidence="2">Uncharacterized protein</fullName>
    </submittedName>
</protein>
<reference evidence="2 3" key="1">
    <citation type="submission" date="2019-03" db="EMBL/GenBank/DDBJ databases">
        <title>First draft genome of Liparis tanakae, snailfish: a comprehensive survey of snailfish specific genes.</title>
        <authorList>
            <person name="Kim W."/>
            <person name="Song I."/>
            <person name="Jeong J.-H."/>
            <person name="Kim D."/>
            <person name="Kim S."/>
            <person name="Ryu S."/>
            <person name="Song J.Y."/>
            <person name="Lee S.K."/>
        </authorList>
    </citation>
    <scope>NUCLEOTIDE SEQUENCE [LARGE SCALE GENOMIC DNA]</scope>
    <source>
        <tissue evidence="2">Muscle</tissue>
    </source>
</reference>